<dbReference type="PANTHER" id="PTHR10285">
    <property type="entry name" value="URIDINE KINASE"/>
    <property type="match status" value="1"/>
</dbReference>
<dbReference type="GO" id="GO:0005524">
    <property type="term" value="F:ATP binding"/>
    <property type="evidence" value="ECO:0007669"/>
    <property type="project" value="UniProtKB-UniRule"/>
</dbReference>
<evidence type="ECO:0000259" key="16">
    <source>
        <dbReference type="Pfam" id="PF00485"/>
    </source>
</evidence>
<dbReference type="SUPFAM" id="SSF52540">
    <property type="entry name" value="P-loop containing nucleoside triphosphate hydrolases"/>
    <property type="match status" value="1"/>
</dbReference>
<evidence type="ECO:0000256" key="4">
    <source>
        <dbReference type="ARBA" id="ARBA00006087"/>
    </source>
</evidence>
<protein>
    <recommendedName>
        <fullName evidence="6 14">Pantothenate kinase</fullName>
        <ecNumber evidence="5 14">2.7.1.33</ecNumber>
    </recommendedName>
    <alternativeName>
        <fullName evidence="13 14">Pantothenic acid kinase</fullName>
    </alternativeName>
</protein>
<dbReference type="GO" id="GO:0005737">
    <property type="term" value="C:cytoplasm"/>
    <property type="evidence" value="ECO:0007669"/>
    <property type="project" value="UniProtKB-SubCell"/>
</dbReference>
<evidence type="ECO:0000256" key="1">
    <source>
        <dbReference type="ARBA" id="ARBA00001206"/>
    </source>
</evidence>
<keyword evidence="18" id="KW-1185">Reference proteome</keyword>
<keyword evidence="9 14" id="KW-0547">Nucleotide-binding</keyword>
<evidence type="ECO:0000256" key="5">
    <source>
        <dbReference type="ARBA" id="ARBA00012102"/>
    </source>
</evidence>
<dbReference type="CDD" id="cd02025">
    <property type="entry name" value="PanK"/>
    <property type="match status" value="1"/>
</dbReference>
<dbReference type="GO" id="GO:0015937">
    <property type="term" value="P:coenzyme A biosynthetic process"/>
    <property type="evidence" value="ECO:0007669"/>
    <property type="project" value="UniProtKB-UniRule"/>
</dbReference>
<comment type="catalytic activity">
    <reaction evidence="1 14 15">
        <text>(R)-pantothenate + ATP = (R)-4'-phosphopantothenate + ADP + H(+)</text>
        <dbReference type="Rhea" id="RHEA:16373"/>
        <dbReference type="ChEBI" id="CHEBI:10986"/>
        <dbReference type="ChEBI" id="CHEBI:15378"/>
        <dbReference type="ChEBI" id="CHEBI:29032"/>
        <dbReference type="ChEBI" id="CHEBI:30616"/>
        <dbReference type="ChEBI" id="CHEBI:456216"/>
        <dbReference type="EC" id="2.7.1.33"/>
    </reaction>
</comment>
<evidence type="ECO:0000256" key="2">
    <source>
        <dbReference type="ARBA" id="ARBA00004496"/>
    </source>
</evidence>
<evidence type="ECO:0000256" key="12">
    <source>
        <dbReference type="ARBA" id="ARBA00022993"/>
    </source>
</evidence>
<evidence type="ECO:0000256" key="14">
    <source>
        <dbReference type="HAMAP-Rule" id="MF_00215"/>
    </source>
</evidence>
<evidence type="ECO:0000256" key="7">
    <source>
        <dbReference type="ARBA" id="ARBA00022490"/>
    </source>
</evidence>
<evidence type="ECO:0000256" key="13">
    <source>
        <dbReference type="ARBA" id="ARBA00032866"/>
    </source>
</evidence>
<dbReference type="InterPro" id="IPR027417">
    <property type="entry name" value="P-loop_NTPase"/>
</dbReference>
<evidence type="ECO:0000313" key="17">
    <source>
        <dbReference type="EMBL" id="BBF94547.1"/>
    </source>
</evidence>
<dbReference type="Gene3D" id="3.40.50.300">
    <property type="entry name" value="P-loop containing nucleotide triphosphate hydrolases"/>
    <property type="match status" value="1"/>
</dbReference>
<comment type="pathway">
    <text evidence="3 14 15">Cofactor biosynthesis; coenzyme A biosynthesis; CoA from (R)-pantothenate: step 1/5.</text>
</comment>
<organism evidence="17 18">
    <name type="scientific">Blastochloris tepida</name>
    <dbReference type="NCBI Taxonomy" id="2233851"/>
    <lineage>
        <taxon>Bacteria</taxon>
        <taxon>Pseudomonadati</taxon>
        <taxon>Pseudomonadota</taxon>
        <taxon>Alphaproteobacteria</taxon>
        <taxon>Hyphomicrobiales</taxon>
        <taxon>Blastochloridaceae</taxon>
        <taxon>Blastochloris</taxon>
    </lineage>
</organism>
<keyword evidence="11 14" id="KW-0067">ATP-binding</keyword>
<keyword evidence="10 14" id="KW-0418">Kinase</keyword>
<evidence type="ECO:0000256" key="15">
    <source>
        <dbReference type="RuleBase" id="RU003530"/>
    </source>
</evidence>
<dbReference type="InterPro" id="IPR006083">
    <property type="entry name" value="PRK/URK"/>
</dbReference>
<dbReference type="NCBIfam" id="TIGR00554">
    <property type="entry name" value="panK_bact"/>
    <property type="match status" value="1"/>
</dbReference>
<feature type="domain" description="Phosphoribulokinase/uridine kinase" evidence="16">
    <location>
        <begin position="90"/>
        <end position="244"/>
    </location>
</feature>
<name>A0A348G4R4_9HYPH</name>
<dbReference type="EMBL" id="AP018907">
    <property type="protein sequence ID" value="BBF94547.1"/>
    <property type="molecule type" value="Genomic_DNA"/>
</dbReference>
<evidence type="ECO:0000313" key="18">
    <source>
        <dbReference type="Proteomes" id="UP000266934"/>
    </source>
</evidence>
<sequence length="318" mass="35938">MDTRVDDGLSPYRVFTRSEWAKLRADVPMTLTKAEVAKLQSVNDRLSVKEVEMIYLPISRLLGLYVSATQKLFRAQQRFLGVEDAKMPYVIGIGGSVAVGKSTTARVLQALLARMAPAPKVDLITTDGFLYPNAVLEAEALMERKGFPESYDMPALLRFLSDVKAGRNPVRAPIYSHLVYDIVPGAYTEIDRPDVLIVEGLNVLQTGEMLPKDGKAIPFVSDYFDFSVYIDADEDVLERWYVDRFLALRSTAFRDPQSYFRRYADLSDDEATATALSIWRRINLTNLRENILPTRQRADLILKKGANHLIEEVALRKL</sequence>
<dbReference type="EC" id="2.7.1.33" evidence="5 14"/>
<feature type="binding site" evidence="14">
    <location>
        <begin position="95"/>
        <end position="102"/>
    </location>
    <ligand>
        <name>ATP</name>
        <dbReference type="ChEBI" id="CHEBI:30616"/>
    </ligand>
</feature>
<accession>A0A348G4R4</accession>
<evidence type="ECO:0000256" key="3">
    <source>
        <dbReference type="ARBA" id="ARBA00005225"/>
    </source>
</evidence>
<keyword evidence="7 14" id="KW-0963">Cytoplasm</keyword>
<dbReference type="RefSeq" id="WP_126401630.1">
    <property type="nucleotide sequence ID" value="NZ_AP018907.1"/>
</dbReference>
<evidence type="ECO:0000256" key="8">
    <source>
        <dbReference type="ARBA" id="ARBA00022679"/>
    </source>
</evidence>
<dbReference type="Proteomes" id="UP000266934">
    <property type="component" value="Chromosome"/>
</dbReference>
<comment type="similarity">
    <text evidence="4 14 15">Belongs to the prokaryotic pantothenate kinase family.</text>
</comment>
<dbReference type="HAMAP" id="MF_00215">
    <property type="entry name" value="Pantothen_kinase_1"/>
    <property type="match status" value="1"/>
</dbReference>
<dbReference type="Pfam" id="PF00485">
    <property type="entry name" value="PRK"/>
    <property type="match status" value="1"/>
</dbReference>
<dbReference type="PIRSF" id="PIRSF000545">
    <property type="entry name" value="Pantothenate_kin"/>
    <property type="match status" value="1"/>
</dbReference>
<dbReference type="GO" id="GO:0004594">
    <property type="term" value="F:pantothenate kinase activity"/>
    <property type="evidence" value="ECO:0007669"/>
    <property type="project" value="UniProtKB-UniRule"/>
</dbReference>
<keyword evidence="12 14" id="KW-0173">Coenzyme A biosynthesis</keyword>
<proteinExistence type="inferred from homology"/>
<dbReference type="AlphaFoldDB" id="A0A348G4R4"/>
<evidence type="ECO:0000256" key="11">
    <source>
        <dbReference type="ARBA" id="ARBA00022840"/>
    </source>
</evidence>
<evidence type="ECO:0000256" key="9">
    <source>
        <dbReference type="ARBA" id="ARBA00022741"/>
    </source>
</evidence>
<dbReference type="UniPathway" id="UPA00241">
    <property type="reaction ID" value="UER00352"/>
</dbReference>
<reference evidence="17 18" key="1">
    <citation type="submission" date="2018-08" db="EMBL/GenBank/DDBJ databases">
        <title>Complete genome sequencing of Blastochloris tepida GI.</title>
        <authorList>
            <person name="Tsukatani Y."/>
            <person name="Mori H."/>
        </authorList>
    </citation>
    <scope>NUCLEOTIDE SEQUENCE [LARGE SCALE GENOMIC DNA]</scope>
    <source>
        <strain evidence="17 18">GI</strain>
    </source>
</reference>
<comment type="subcellular location">
    <subcellularLocation>
        <location evidence="2 14 15">Cytoplasm</location>
    </subcellularLocation>
</comment>
<dbReference type="OrthoDB" id="1550976at2"/>
<gene>
    <name evidence="14 17" type="primary">coaA</name>
    <name evidence="17" type="ORF">BLTE_32320</name>
</gene>
<evidence type="ECO:0000256" key="10">
    <source>
        <dbReference type="ARBA" id="ARBA00022777"/>
    </source>
</evidence>
<dbReference type="InterPro" id="IPR004566">
    <property type="entry name" value="PanK"/>
</dbReference>
<keyword evidence="8 14" id="KW-0808">Transferase</keyword>
<evidence type="ECO:0000256" key="6">
    <source>
        <dbReference type="ARBA" id="ARBA00015080"/>
    </source>
</evidence>
<dbReference type="KEGG" id="blag:BLTE_32320"/>